<evidence type="ECO:0000256" key="3">
    <source>
        <dbReference type="ARBA" id="ARBA00022692"/>
    </source>
</evidence>
<evidence type="ECO:0000256" key="5">
    <source>
        <dbReference type="ARBA" id="ARBA00023136"/>
    </source>
</evidence>
<evidence type="ECO:0000313" key="10">
    <source>
        <dbReference type="EMBL" id="SHJ15526.1"/>
    </source>
</evidence>
<dbReference type="InterPro" id="IPR010432">
    <property type="entry name" value="RDD"/>
</dbReference>
<gene>
    <name evidence="10" type="ORF">SAMN02745244_01844</name>
</gene>
<evidence type="ECO:0000256" key="1">
    <source>
        <dbReference type="ARBA" id="ARBA00004651"/>
    </source>
</evidence>
<keyword evidence="4 7" id="KW-1133">Transmembrane helix</keyword>
<sequence>MLEAMTNAPQQPPAGWYPDPAGSGDERYWDGVAWSQSTRDKPVPDLAVIPPPAPVPAYASQPASAGSVPASFGWRLLGFFIDFIIIYFLGSFALNFSGVGTSLDGELTRWLRELSIWAEGTLADPLPMPSAGFWTALLLSSLLNIAVYAVYRTILLGTLSATVGQLAAGLRTVKVGDDASTMLGWGAATIRGVVGAILYQQMLIGFVNGIFAAFTRNRQTLSDMISKTQVIKIR</sequence>
<accession>A0A1M6H002</accession>
<feature type="region of interest" description="Disordered" evidence="6">
    <location>
        <begin position="1"/>
        <end position="20"/>
    </location>
</feature>
<keyword evidence="3 7" id="KW-0812">Transmembrane</keyword>
<dbReference type="PANTHER" id="PTHR36115">
    <property type="entry name" value="PROLINE-RICH ANTIGEN HOMOLOG-RELATED"/>
    <property type="match status" value="1"/>
</dbReference>
<comment type="subcellular location">
    <subcellularLocation>
        <location evidence="1">Cell membrane</location>
        <topology evidence="1">Multi-pass membrane protein</topology>
    </subcellularLocation>
</comment>
<evidence type="ECO:0000256" key="2">
    <source>
        <dbReference type="ARBA" id="ARBA00022475"/>
    </source>
</evidence>
<dbReference type="PANTHER" id="PTHR36115:SF4">
    <property type="entry name" value="MEMBRANE PROTEIN"/>
    <property type="match status" value="1"/>
</dbReference>
<dbReference type="EMBL" id="FQZG01000029">
    <property type="protein sequence ID" value="SHJ15526.1"/>
    <property type="molecule type" value="Genomic_DNA"/>
</dbReference>
<keyword evidence="11" id="KW-1185">Reference proteome</keyword>
<dbReference type="GO" id="GO:0005886">
    <property type="term" value="C:plasma membrane"/>
    <property type="evidence" value="ECO:0007669"/>
    <property type="project" value="UniProtKB-SubCell"/>
</dbReference>
<evidence type="ECO:0000256" key="7">
    <source>
        <dbReference type="SAM" id="Phobius"/>
    </source>
</evidence>
<evidence type="ECO:0000313" key="11">
    <source>
        <dbReference type="Proteomes" id="UP000184512"/>
    </source>
</evidence>
<evidence type="ECO:0008006" key="12">
    <source>
        <dbReference type="Google" id="ProtNLM"/>
    </source>
</evidence>
<dbReference type="Pfam" id="PF06271">
    <property type="entry name" value="RDD"/>
    <property type="match status" value="1"/>
</dbReference>
<dbReference type="InterPro" id="IPR051791">
    <property type="entry name" value="Pra-immunoreactive"/>
</dbReference>
<feature type="transmembrane region" description="Helical" evidence="7">
    <location>
        <begin position="76"/>
        <end position="94"/>
    </location>
</feature>
<dbReference type="OrthoDB" id="5244233at2"/>
<name>A0A1M6H002_9ACTN</name>
<feature type="domain" description="DUF2510" evidence="9">
    <location>
        <begin position="14"/>
        <end position="44"/>
    </location>
</feature>
<organism evidence="10 11">
    <name type="scientific">Tessaracoccus bendigoensis DSM 12906</name>
    <dbReference type="NCBI Taxonomy" id="1123357"/>
    <lineage>
        <taxon>Bacteria</taxon>
        <taxon>Bacillati</taxon>
        <taxon>Actinomycetota</taxon>
        <taxon>Actinomycetes</taxon>
        <taxon>Propionibacteriales</taxon>
        <taxon>Propionibacteriaceae</taxon>
        <taxon>Tessaracoccus</taxon>
    </lineage>
</organism>
<proteinExistence type="predicted"/>
<dbReference type="Proteomes" id="UP000184512">
    <property type="component" value="Unassembled WGS sequence"/>
</dbReference>
<dbReference type="InterPro" id="IPR018929">
    <property type="entry name" value="DUF2510"/>
</dbReference>
<feature type="transmembrane region" description="Helical" evidence="7">
    <location>
        <begin position="131"/>
        <end position="151"/>
    </location>
</feature>
<dbReference type="AlphaFoldDB" id="A0A1M6H002"/>
<evidence type="ECO:0000256" key="6">
    <source>
        <dbReference type="SAM" id="MobiDB-lite"/>
    </source>
</evidence>
<reference evidence="10 11" key="1">
    <citation type="submission" date="2016-11" db="EMBL/GenBank/DDBJ databases">
        <authorList>
            <person name="Jaros S."/>
            <person name="Januszkiewicz K."/>
            <person name="Wedrychowicz H."/>
        </authorList>
    </citation>
    <scope>NUCLEOTIDE SEQUENCE [LARGE SCALE GENOMIC DNA]</scope>
    <source>
        <strain evidence="10 11">DSM 12906</strain>
    </source>
</reference>
<dbReference type="Pfam" id="PF10708">
    <property type="entry name" value="DUF2510"/>
    <property type="match status" value="1"/>
</dbReference>
<keyword evidence="5 7" id="KW-0472">Membrane</keyword>
<protein>
    <recommendedName>
        <fullName evidence="12">RDD family protein</fullName>
    </recommendedName>
</protein>
<evidence type="ECO:0000259" key="9">
    <source>
        <dbReference type="Pfam" id="PF10708"/>
    </source>
</evidence>
<keyword evidence="2" id="KW-1003">Cell membrane</keyword>
<feature type="domain" description="RDD" evidence="8">
    <location>
        <begin position="70"/>
        <end position="226"/>
    </location>
</feature>
<evidence type="ECO:0000256" key="4">
    <source>
        <dbReference type="ARBA" id="ARBA00022989"/>
    </source>
</evidence>
<dbReference type="STRING" id="1123357.SAMN02745244_01844"/>
<evidence type="ECO:0000259" key="8">
    <source>
        <dbReference type="Pfam" id="PF06271"/>
    </source>
</evidence>